<dbReference type="PROSITE" id="PS00165">
    <property type="entry name" value="DEHYDRATASE_SER_THR"/>
    <property type="match status" value="1"/>
</dbReference>
<dbReference type="InterPro" id="IPR004450">
    <property type="entry name" value="Thr_synthase-like"/>
</dbReference>
<dbReference type="InterPro" id="IPR051166">
    <property type="entry name" value="Threonine_Synthase"/>
</dbReference>
<dbReference type="EMBL" id="JAXOVC010000014">
    <property type="protein sequence ID" value="KAK4494449.1"/>
    <property type="molecule type" value="Genomic_DNA"/>
</dbReference>
<keyword evidence="7" id="KW-0663">Pyridoxal phosphate</keyword>
<accession>A0ABR0DZ68</accession>
<dbReference type="InterPro" id="IPR000634">
    <property type="entry name" value="Ser/Thr_deHydtase_PyrdxlP-BS"/>
</dbReference>
<dbReference type="PANTHER" id="PTHR42690">
    <property type="entry name" value="THREONINE SYNTHASE FAMILY MEMBER"/>
    <property type="match status" value="1"/>
</dbReference>
<dbReference type="Pfam" id="PF24857">
    <property type="entry name" value="THR4_C"/>
    <property type="match status" value="1"/>
</dbReference>
<keyword evidence="13" id="KW-1185">Reference proteome</keyword>
<keyword evidence="5" id="KW-0028">Amino-acid biosynthesis</keyword>
<evidence type="ECO:0000256" key="2">
    <source>
        <dbReference type="ARBA" id="ARBA00004979"/>
    </source>
</evidence>
<sequence length="624" mass="70069">MADWDVWEELGPQRPSVGGDGFRSLFKHALNTNSSLTHRRQHNPHPLPHSVPPISDRVLRYNWSKRMVAHSPSQRYLSTRGGSYDLSFEEVVLKGLAHDGGLFIPEDIPKLPSDFLSKWRDYSFQELAFEIFSLYISHEEIPADDLKDIIKRSYDTFRAEDITPIVTLDEEKKVHLLELFHGPTFAFKDVALQFVGNLFEYFLVRRNQGKEGTNREHLTVIGATSGDTGSAAIYGLRGKKDVSVFIMYPKGKVSPIQEAQMTTVTDPNVHNLSVEGTFDDCQDILKTLFADKEINQTLRLAAVNSINWARILAQITYYFHSYFSIARRTGEEKPNVRFVVPTGNFGDILAGYFATRMGLPTNKLVIATNENDILHRFWKTGNYEKQPKSGPETEGGFPEDGAKADPSGVKMTYAPAMDILVSSNFERLLWYLAFQTSDVEETNRRRMQAGERVKGWLDQLKTSGGFGVTKEILAAAKEDFESERVSDKQTIETIKSIYSRSLPSLKQSNGHANGVPVPTKGTQTEGHYILDPHSAIGIAATLRSVESNADAHHISLATAHPAKFSHAVELALKEQPGFSFETVLPDQFVGLENLPKRITSSKADWKQVREIVVKEVEDELHGDR</sequence>
<dbReference type="EC" id="4.2.3.1" evidence="4"/>
<name>A0ABR0DZ68_ZASCE</name>
<evidence type="ECO:0000256" key="9">
    <source>
        <dbReference type="SAM" id="MobiDB-lite"/>
    </source>
</evidence>
<comment type="cofactor">
    <cofactor evidence="1">
        <name>pyridoxal 5'-phosphate</name>
        <dbReference type="ChEBI" id="CHEBI:597326"/>
    </cofactor>
</comment>
<dbReference type="PANTHER" id="PTHR42690:SF1">
    <property type="entry name" value="THREONINE SYNTHASE-LIKE 2"/>
    <property type="match status" value="1"/>
</dbReference>
<dbReference type="Pfam" id="PF14821">
    <property type="entry name" value="Thr_synth_N"/>
    <property type="match status" value="1"/>
</dbReference>
<reference evidence="12 13" key="1">
    <citation type="journal article" date="2023" name="G3 (Bethesda)">
        <title>A chromosome-level genome assembly of Zasmidium syzygii isolated from banana leaves.</title>
        <authorList>
            <person name="van Westerhoven A.C."/>
            <person name="Mehrabi R."/>
            <person name="Talebi R."/>
            <person name="Steentjes M.B.F."/>
            <person name="Corcolon B."/>
            <person name="Chong P.A."/>
            <person name="Kema G.H.J."/>
            <person name="Seidl M.F."/>
        </authorList>
    </citation>
    <scope>NUCLEOTIDE SEQUENCE [LARGE SCALE GENOMIC DNA]</scope>
    <source>
        <strain evidence="12 13">P124</strain>
    </source>
</reference>
<keyword evidence="6" id="KW-0791">Threonine biosynthesis</keyword>
<dbReference type="Proteomes" id="UP001305779">
    <property type="component" value="Unassembled WGS sequence"/>
</dbReference>
<dbReference type="CDD" id="cd01560">
    <property type="entry name" value="Thr-synth_2"/>
    <property type="match status" value="1"/>
</dbReference>
<keyword evidence="8" id="KW-0456">Lyase</keyword>
<evidence type="ECO:0000313" key="12">
    <source>
        <dbReference type="EMBL" id="KAK4494449.1"/>
    </source>
</evidence>
<protein>
    <recommendedName>
        <fullName evidence="4">threonine synthase</fullName>
        <ecNumber evidence="4">4.2.3.1</ecNumber>
    </recommendedName>
</protein>
<evidence type="ECO:0000313" key="13">
    <source>
        <dbReference type="Proteomes" id="UP001305779"/>
    </source>
</evidence>
<feature type="region of interest" description="Disordered" evidence="9">
    <location>
        <begin position="384"/>
        <end position="403"/>
    </location>
</feature>
<comment type="similarity">
    <text evidence="3">Belongs to the threonine synthase family.</text>
</comment>
<evidence type="ECO:0000256" key="6">
    <source>
        <dbReference type="ARBA" id="ARBA00022697"/>
    </source>
</evidence>
<dbReference type="Gene3D" id="3.90.1380.10">
    <property type="entry name" value="Threonine synthase, N-terminal domain"/>
    <property type="match status" value="1"/>
</dbReference>
<feature type="domain" description="Threonine synthase N-terminal" evidence="11">
    <location>
        <begin position="75"/>
        <end position="154"/>
    </location>
</feature>
<evidence type="ECO:0000256" key="1">
    <source>
        <dbReference type="ARBA" id="ARBA00001933"/>
    </source>
</evidence>
<comment type="pathway">
    <text evidence="2">Amino-acid biosynthesis; L-threonine biosynthesis; L-threonine from L-aspartate: step 5/5.</text>
</comment>
<dbReference type="InterPro" id="IPR036052">
    <property type="entry name" value="TrpB-like_PALP_sf"/>
</dbReference>
<evidence type="ECO:0000256" key="4">
    <source>
        <dbReference type="ARBA" id="ARBA00013028"/>
    </source>
</evidence>
<evidence type="ECO:0000256" key="7">
    <source>
        <dbReference type="ARBA" id="ARBA00022898"/>
    </source>
</evidence>
<dbReference type="InterPro" id="IPR037158">
    <property type="entry name" value="Thr_synth_N_sf"/>
</dbReference>
<evidence type="ECO:0000259" key="10">
    <source>
        <dbReference type="Pfam" id="PF00291"/>
    </source>
</evidence>
<evidence type="ECO:0000256" key="8">
    <source>
        <dbReference type="ARBA" id="ARBA00023239"/>
    </source>
</evidence>
<dbReference type="NCBIfam" id="TIGR00260">
    <property type="entry name" value="thrC"/>
    <property type="match status" value="1"/>
</dbReference>
<evidence type="ECO:0000256" key="3">
    <source>
        <dbReference type="ARBA" id="ARBA00005517"/>
    </source>
</evidence>
<gene>
    <name evidence="12" type="ORF">PRZ48_014747</name>
</gene>
<comment type="caution">
    <text evidence="12">The sequence shown here is derived from an EMBL/GenBank/DDBJ whole genome shotgun (WGS) entry which is preliminary data.</text>
</comment>
<dbReference type="Gene3D" id="3.40.50.1100">
    <property type="match status" value="2"/>
</dbReference>
<dbReference type="InterPro" id="IPR029144">
    <property type="entry name" value="Thr_synth_N"/>
</dbReference>
<evidence type="ECO:0000256" key="5">
    <source>
        <dbReference type="ARBA" id="ARBA00022605"/>
    </source>
</evidence>
<evidence type="ECO:0000259" key="11">
    <source>
        <dbReference type="Pfam" id="PF14821"/>
    </source>
</evidence>
<feature type="domain" description="Tryptophan synthase beta chain-like PALP" evidence="10">
    <location>
        <begin position="162"/>
        <end position="389"/>
    </location>
</feature>
<dbReference type="SUPFAM" id="SSF53686">
    <property type="entry name" value="Tryptophan synthase beta subunit-like PLP-dependent enzymes"/>
    <property type="match status" value="1"/>
</dbReference>
<organism evidence="12 13">
    <name type="scientific">Zasmidium cellare</name>
    <name type="common">Wine cellar mold</name>
    <name type="synonym">Racodium cellare</name>
    <dbReference type="NCBI Taxonomy" id="395010"/>
    <lineage>
        <taxon>Eukaryota</taxon>
        <taxon>Fungi</taxon>
        <taxon>Dikarya</taxon>
        <taxon>Ascomycota</taxon>
        <taxon>Pezizomycotina</taxon>
        <taxon>Dothideomycetes</taxon>
        <taxon>Dothideomycetidae</taxon>
        <taxon>Mycosphaerellales</taxon>
        <taxon>Mycosphaerellaceae</taxon>
        <taxon>Zasmidium</taxon>
    </lineage>
</organism>
<dbReference type="InterPro" id="IPR001926">
    <property type="entry name" value="TrpB-like_PALP"/>
</dbReference>
<dbReference type="Pfam" id="PF00291">
    <property type="entry name" value="PALP"/>
    <property type="match status" value="1"/>
</dbReference>
<proteinExistence type="inferred from homology"/>